<evidence type="ECO:0000256" key="1">
    <source>
        <dbReference type="SAM" id="MobiDB-lite"/>
    </source>
</evidence>
<feature type="region of interest" description="Disordered" evidence="1">
    <location>
        <begin position="19"/>
        <end position="90"/>
    </location>
</feature>
<dbReference type="EMBL" id="BAABHS010000004">
    <property type="protein sequence ID" value="GAA4954346.1"/>
    <property type="molecule type" value="Genomic_DNA"/>
</dbReference>
<reference evidence="3" key="1">
    <citation type="journal article" date="2019" name="Int. J. Syst. Evol. Microbiol.">
        <title>The Global Catalogue of Microorganisms (GCM) 10K type strain sequencing project: providing services to taxonomists for standard genome sequencing and annotation.</title>
        <authorList>
            <consortium name="The Broad Institute Genomics Platform"/>
            <consortium name="The Broad Institute Genome Sequencing Center for Infectious Disease"/>
            <person name="Wu L."/>
            <person name="Ma J."/>
        </authorList>
    </citation>
    <scope>NUCLEOTIDE SEQUENCE [LARGE SCALE GENOMIC DNA]</scope>
    <source>
        <strain evidence="3">JCM 17986</strain>
    </source>
</reference>
<sequence>MIINGLTLVHFRLPGFPGFPAFPGRPGAPDLPDARIRPSSPPRAAGPPPDGRGRAGRSAVRLSLTDRAPRRAGRSGLAVGSDGRVVRRSG</sequence>
<comment type="caution">
    <text evidence="2">The sequence shown here is derived from an EMBL/GenBank/DDBJ whole genome shotgun (WGS) entry which is preliminary data.</text>
</comment>
<gene>
    <name evidence="2" type="ORF">GCM10023205_15020</name>
</gene>
<evidence type="ECO:0000313" key="2">
    <source>
        <dbReference type="EMBL" id="GAA4954346.1"/>
    </source>
</evidence>
<protein>
    <submittedName>
        <fullName evidence="2">Uncharacterized protein</fullName>
    </submittedName>
</protein>
<feature type="compositionally biased region" description="Pro residues" evidence="1">
    <location>
        <begin position="39"/>
        <end position="50"/>
    </location>
</feature>
<organism evidence="2 3">
    <name type="scientific">Yinghuangia aomiensis</name>
    <dbReference type="NCBI Taxonomy" id="676205"/>
    <lineage>
        <taxon>Bacteria</taxon>
        <taxon>Bacillati</taxon>
        <taxon>Actinomycetota</taxon>
        <taxon>Actinomycetes</taxon>
        <taxon>Kitasatosporales</taxon>
        <taxon>Streptomycetaceae</taxon>
        <taxon>Yinghuangia</taxon>
    </lineage>
</organism>
<name>A0ABP9GVN0_9ACTN</name>
<evidence type="ECO:0000313" key="3">
    <source>
        <dbReference type="Proteomes" id="UP001500466"/>
    </source>
</evidence>
<keyword evidence="3" id="KW-1185">Reference proteome</keyword>
<dbReference type="Proteomes" id="UP001500466">
    <property type="component" value="Unassembled WGS sequence"/>
</dbReference>
<proteinExistence type="predicted"/>
<feature type="compositionally biased region" description="Low complexity" evidence="1">
    <location>
        <begin position="19"/>
        <end position="28"/>
    </location>
</feature>
<accession>A0ABP9GVN0</accession>